<dbReference type="SUPFAM" id="SSF46689">
    <property type="entry name" value="Homeodomain-like"/>
    <property type="match status" value="1"/>
</dbReference>
<dbReference type="Proteomes" id="UP000244677">
    <property type="component" value="Chromosome"/>
</dbReference>
<dbReference type="InterPro" id="IPR003313">
    <property type="entry name" value="AraC-bd"/>
</dbReference>
<dbReference type="PROSITE" id="PS01124">
    <property type="entry name" value="HTH_ARAC_FAMILY_2"/>
    <property type="match status" value="1"/>
</dbReference>
<reference evidence="5 6" key="1">
    <citation type="submission" date="2017-04" db="EMBL/GenBank/DDBJ databases">
        <title>Complete genome sequence of Flavobacterium kingsejong AJ004.</title>
        <authorList>
            <person name="Lee P.C."/>
        </authorList>
    </citation>
    <scope>NUCLEOTIDE SEQUENCE [LARGE SCALE GENOMIC DNA]</scope>
    <source>
        <strain evidence="5 6">AJ004</strain>
    </source>
</reference>
<evidence type="ECO:0000256" key="1">
    <source>
        <dbReference type="ARBA" id="ARBA00023015"/>
    </source>
</evidence>
<accession>A0A2S1LRP9</accession>
<keyword evidence="1" id="KW-0805">Transcription regulation</keyword>
<keyword evidence="6" id="KW-1185">Reference proteome</keyword>
<organism evidence="5 6">
    <name type="scientific">Flavobacterium kingsejongi</name>
    <dbReference type="NCBI Taxonomy" id="1678728"/>
    <lineage>
        <taxon>Bacteria</taxon>
        <taxon>Pseudomonadati</taxon>
        <taxon>Bacteroidota</taxon>
        <taxon>Flavobacteriia</taxon>
        <taxon>Flavobacteriales</taxon>
        <taxon>Flavobacteriaceae</taxon>
        <taxon>Flavobacterium</taxon>
    </lineage>
</organism>
<proteinExistence type="predicted"/>
<protein>
    <submittedName>
        <fullName evidence="5">AraC family transcriptional regulator</fullName>
    </submittedName>
</protein>
<dbReference type="KEGG" id="fki:FK004_14295"/>
<dbReference type="SMART" id="SM00342">
    <property type="entry name" value="HTH_ARAC"/>
    <property type="match status" value="1"/>
</dbReference>
<evidence type="ECO:0000256" key="3">
    <source>
        <dbReference type="ARBA" id="ARBA00023163"/>
    </source>
</evidence>
<dbReference type="OrthoDB" id="629929at2"/>
<dbReference type="EMBL" id="CP020919">
    <property type="protein sequence ID" value="AWG26316.1"/>
    <property type="molecule type" value="Genomic_DNA"/>
</dbReference>
<dbReference type="PANTHER" id="PTHR43280">
    <property type="entry name" value="ARAC-FAMILY TRANSCRIPTIONAL REGULATOR"/>
    <property type="match status" value="1"/>
</dbReference>
<dbReference type="InterPro" id="IPR009057">
    <property type="entry name" value="Homeodomain-like_sf"/>
</dbReference>
<feature type="domain" description="HTH araC/xylS-type" evidence="4">
    <location>
        <begin position="209"/>
        <end position="303"/>
    </location>
</feature>
<sequence length="306" mass="35949">MIPSESLEDFYKHKNQVLPANCGQDFTHFNVFRREDIIDNAIVPPPVRYARRDFYKISLIRGEHIFHFGNKSIKTSGNNLMFFHPQIPCRWEACGDDNSTGYFCIFRESFFTDYMRSNIRELPMFKTINKPLYSLDSGQHQQIVALFEKILAEMNSDYRYKFDLIQNYVTEFFHFALKMEPTETLYPNADANSRITAVFKELLDRQFPIESHAQQFAMRSAKDFSTQLSVHVNHLNRAIKETTGKTTTYHITQKIISEARDLLKYTDWTIAEISYCLGFEEQAHFNNFFRKNQLLSPTAYRISLAS</sequence>
<dbReference type="Pfam" id="PF02311">
    <property type="entry name" value="AraC_binding"/>
    <property type="match status" value="1"/>
</dbReference>
<dbReference type="InterPro" id="IPR018060">
    <property type="entry name" value="HTH_AraC"/>
</dbReference>
<name>A0A2S1LRP9_9FLAO</name>
<dbReference type="AlphaFoldDB" id="A0A2S1LRP9"/>
<keyword evidence="2" id="KW-0238">DNA-binding</keyword>
<evidence type="ECO:0000313" key="5">
    <source>
        <dbReference type="EMBL" id="AWG26316.1"/>
    </source>
</evidence>
<keyword evidence="3" id="KW-0804">Transcription</keyword>
<dbReference type="Gene3D" id="1.10.10.60">
    <property type="entry name" value="Homeodomain-like"/>
    <property type="match status" value="1"/>
</dbReference>
<dbReference type="SUPFAM" id="SSF51215">
    <property type="entry name" value="Regulatory protein AraC"/>
    <property type="match status" value="1"/>
</dbReference>
<evidence type="ECO:0000313" key="6">
    <source>
        <dbReference type="Proteomes" id="UP000244677"/>
    </source>
</evidence>
<evidence type="ECO:0000259" key="4">
    <source>
        <dbReference type="PROSITE" id="PS01124"/>
    </source>
</evidence>
<dbReference type="RefSeq" id="WP_108737841.1">
    <property type="nucleotide sequence ID" value="NZ_CP020919.1"/>
</dbReference>
<dbReference type="GO" id="GO:0043565">
    <property type="term" value="F:sequence-specific DNA binding"/>
    <property type="evidence" value="ECO:0007669"/>
    <property type="project" value="InterPro"/>
</dbReference>
<dbReference type="Pfam" id="PF12833">
    <property type="entry name" value="HTH_18"/>
    <property type="match status" value="1"/>
</dbReference>
<dbReference type="GO" id="GO:0003700">
    <property type="term" value="F:DNA-binding transcription factor activity"/>
    <property type="evidence" value="ECO:0007669"/>
    <property type="project" value="InterPro"/>
</dbReference>
<gene>
    <name evidence="5" type="ORF">FK004_14295</name>
</gene>
<dbReference type="PANTHER" id="PTHR43280:SF32">
    <property type="entry name" value="TRANSCRIPTIONAL REGULATORY PROTEIN"/>
    <property type="match status" value="1"/>
</dbReference>
<dbReference type="InterPro" id="IPR037923">
    <property type="entry name" value="HTH-like"/>
</dbReference>
<evidence type="ECO:0000256" key="2">
    <source>
        <dbReference type="ARBA" id="ARBA00023125"/>
    </source>
</evidence>